<dbReference type="PANTHER" id="PTHR42789">
    <property type="entry name" value="D-ISOMER SPECIFIC 2-HYDROXYACID DEHYDROGENASE FAMILY PROTEIN (AFU_ORTHOLOGUE AFUA_6G10090)"/>
    <property type="match status" value="1"/>
</dbReference>
<comment type="caution">
    <text evidence="5">The sequence shown here is derived from an EMBL/GenBank/DDBJ whole genome shotgun (WGS) entry which is preliminary data.</text>
</comment>
<dbReference type="Gene3D" id="3.40.50.720">
    <property type="entry name" value="NAD(P)-binding Rossmann-like Domain"/>
    <property type="match status" value="2"/>
</dbReference>
<proteinExistence type="inferred from homology"/>
<dbReference type="InterPro" id="IPR036291">
    <property type="entry name" value="NAD(P)-bd_dom_sf"/>
</dbReference>
<dbReference type="InterPro" id="IPR006140">
    <property type="entry name" value="D-isomer_DH_NAD-bd"/>
</dbReference>
<dbReference type="PANTHER" id="PTHR42789:SF1">
    <property type="entry name" value="D-ISOMER SPECIFIC 2-HYDROXYACID DEHYDROGENASE FAMILY PROTEIN (AFU_ORTHOLOGUE AFUA_6G10090)"/>
    <property type="match status" value="1"/>
</dbReference>
<evidence type="ECO:0000259" key="4">
    <source>
        <dbReference type="Pfam" id="PF02826"/>
    </source>
</evidence>
<dbReference type="SUPFAM" id="SSF51735">
    <property type="entry name" value="NAD(P)-binding Rossmann-fold domains"/>
    <property type="match status" value="1"/>
</dbReference>
<dbReference type="Pfam" id="PF02826">
    <property type="entry name" value="2-Hacid_dh_C"/>
    <property type="match status" value="1"/>
</dbReference>
<name>A0A8H7A8W8_9EURO</name>
<dbReference type="GO" id="GO:0051287">
    <property type="term" value="F:NAD binding"/>
    <property type="evidence" value="ECO:0007669"/>
    <property type="project" value="InterPro"/>
</dbReference>
<feature type="domain" description="D-isomer specific 2-hydroxyacid dehydrogenase NAD-binding" evidence="4">
    <location>
        <begin position="1"/>
        <end position="68"/>
    </location>
</feature>
<evidence type="ECO:0000256" key="2">
    <source>
        <dbReference type="ARBA" id="ARBA00023002"/>
    </source>
</evidence>
<evidence type="ECO:0000256" key="1">
    <source>
        <dbReference type="ARBA" id="ARBA00005854"/>
    </source>
</evidence>
<keyword evidence="3" id="KW-0520">NAD</keyword>
<gene>
    <name evidence="5" type="ORF">GJ744_001974</name>
</gene>
<keyword evidence="6" id="KW-1185">Reference proteome</keyword>
<sequence length="101" mass="11263">MEPSSLFVNTSRGPLVVEEDLVGILRAGKIKGAVLDVFNLEPLPADGEWRRSDGGTDGKSRVLVTPHIPFVEESVMKGFYEQQAGELLRWSREEALKNTMY</sequence>
<dbReference type="OrthoDB" id="298012at2759"/>
<evidence type="ECO:0000256" key="3">
    <source>
        <dbReference type="ARBA" id="ARBA00023027"/>
    </source>
</evidence>
<reference evidence="5" key="1">
    <citation type="submission" date="2020-02" db="EMBL/GenBank/DDBJ databases">
        <authorList>
            <person name="Palmer J.M."/>
        </authorList>
    </citation>
    <scope>NUCLEOTIDE SEQUENCE</scope>
    <source>
        <strain evidence="5">EPUS1.4</strain>
        <tissue evidence="5">Thallus</tissue>
    </source>
</reference>
<protein>
    <recommendedName>
        <fullName evidence="4">D-isomer specific 2-hydroxyacid dehydrogenase NAD-binding domain-containing protein</fullName>
    </recommendedName>
</protein>
<dbReference type="GO" id="GO:0016491">
    <property type="term" value="F:oxidoreductase activity"/>
    <property type="evidence" value="ECO:0007669"/>
    <property type="project" value="UniProtKB-KW"/>
</dbReference>
<evidence type="ECO:0000313" key="6">
    <source>
        <dbReference type="Proteomes" id="UP000606974"/>
    </source>
</evidence>
<dbReference type="InterPro" id="IPR050857">
    <property type="entry name" value="D-2-hydroxyacid_DH"/>
</dbReference>
<evidence type="ECO:0000313" key="5">
    <source>
        <dbReference type="EMBL" id="KAF7504693.1"/>
    </source>
</evidence>
<dbReference type="Proteomes" id="UP000606974">
    <property type="component" value="Unassembled WGS sequence"/>
</dbReference>
<keyword evidence="2" id="KW-0560">Oxidoreductase</keyword>
<organism evidence="5 6">
    <name type="scientific">Endocarpon pusillum</name>
    <dbReference type="NCBI Taxonomy" id="364733"/>
    <lineage>
        <taxon>Eukaryota</taxon>
        <taxon>Fungi</taxon>
        <taxon>Dikarya</taxon>
        <taxon>Ascomycota</taxon>
        <taxon>Pezizomycotina</taxon>
        <taxon>Eurotiomycetes</taxon>
        <taxon>Chaetothyriomycetidae</taxon>
        <taxon>Verrucariales</taxon>
        <taxon>Verrucariaceae</taxon>
        <taxon>Endocarpon</taxon>
    </lineage>
</organism>
<dbReference type="EMBL" id="JAACFV010000130">
    <property type="protein sequence ID" value="KAF7504693.1"/>
    <property type="molecule type" value="Genomic_DNA"/>
</dbReference>
<accession>A0A8H7A8W8</accession>
<dbReference type="AlphaFoldDB" id="A0A8H7A8W8"/>
<comment type="similarity">
    <text evidence="1">Belongs to the D-isomer specific 2-hydroxyacid dehydrogenase family.</text>
</comment>